<dbReference type="EMBL" id="BART01004081">
    <property type="protein sequence ID" value="GAG66026.1"/>
    <property type="molecule type" value="Genomic_DNA"/>
</dbReference>
<reference evidence="1" key="1">
    <citation type="journal article" date="2014" name="Front. Microbiol.">
        <title>High frequency of phylogenetically diverse reductive dehalogenase-homologous genes in deep subseafloor sedimentary metagenomes.</title>
        <authorList>
            <person name="Kawai M."/>
            <person name="Futagami T."/>
            <person name="Toyoda A."/>
            <person name="Takaki Y."/>
            <person name="Nishi S."/>
            <person name="Hori S."/>
            <person name="Arai W."/>
            <person name="Tsubouchi T."/>
            <person name="Morono Y."/>
            <person name="Uchiyama I."/>
            <person name="Ito T."/>
            <person name="Fujiyama A."/>
            <person name="Inagaki F."/>
            <person name="Takami H."/>
        </authorList>
    </citation>
    <scope>NUCLEOTIDE SEQUENCE</scope>
    <source>
        <strain evidence="1">Expedition CK06-06</strain>
    </source>
</reference>
<accession>X1B222</accession>
<dbReference type="SUPFAM" id="SSF54285">
    <property type="entry name" value="MoaD/ThiS"/>
    <property type="match status" value="1"/>
</dbReference>
<dbReference type="AlphaFoldDB" id="X1B222"/>
<comment type="caution">
    <text evidence="1">The sequence shown here is derived from an EMBL/GenBank/DDBJ whole genome shotgun (WGS) entry which is preliminary data.</text>
</comment>
<dbReference type="InterPro" id="IPR016155">
    <property type="entry name" value="Mopterin_synth/thiamin_S_b"/>
</dbReference>
<proteinExistence type="predicted"/>
<gene>
    <name evidence="1" type="ORF">S01H4_10580</name>
</gene>
<organism evidence="1">
    <name type="scientific">marine sediment metagenome</name>
    <dbReference type="NCBI Taxonomy" id="412755"/>
    <lineage>
        <taxon>unclassified sequences</taxon>
        <taxon>metagenomes</taxon>
        <taxon>ecological metagenomes</taxon>
    </lineage>
</organism>
<sequence length="48" mass="5254">MYVLNNISIKLSPERLGKVCLVNGYPRDIEYTLSEGDEVKILSLVGGG</sequence>
<name>X1B222_9ZZZZ</name>
<protein>
    <submittedName>
        <fullName evidence="1">Uncharacterized protein</fullName>
    </submittedName>
</protein>
<evidence type="ECO:0000313" key="1">
    <source>
        <dbReference type="EMBL" id="GAG66026.1"/>
    </source>
</evidence>